<evidence type="ECO:0000256" key="2">
    <source>
        <dbReference type="ARBA" id="ARBA00023125"/>
    </source>
</evidence>
<dbReference type="Pfam" id="PF02909">
    <property type="entry name" value="TetR_C_1"/>
    <property type="match status" value="1"/>
</dbReference>
<feature type="domain" description="HTH tetR-type" evidence="5">
    <location>
        <begin position="38"/>
        <end position="98"/>
    </location>
</feature>
<name>A0ABV5YBV8_9ACTN</name>
<keyword evidence="7" id="KW-1185">Reference proteome</keyword>
<gene>
    <name evidence="6" type="ORF">ACFFNX_05215</name>
</gene>
<organism evidence="6 7">
    <name type="scientific">Actinoallomurus acaciae</name>
    <dbReference type="NCBI Taxonomy" id="502577"/>
    <lineage>
        <taxon>Bacteria</taxon>
        <taxon>Bacillati</taxon>
        <taxon>Actinomycetota</taxon>
        <taxon>Actinomycetes</taxon>
        <taxon>Streptosporangiales</taxon>
        <taxon>Thermomonosporaceae</taxon>
        <taxon>Actinoallomurus</taxon>
    </lineage>
</organism>
<dbReference type="Proteomes" id="UP001589627">
    <property type="component" value="Unassembled WGS sequence"/>
</dbReference>
<evidence type="ECO:0000256" key="4">
    <source>
        <dbReference type="PROSITE-ProRule" id="PRU00335"/>
    </source>
</evidence>
<dbReference type="SUPFAM" id="SSF48498">
    <property type="entry name" value="Tetracyclin repressor-like, C-terminal domain"/>
    <property type="match status" value="1"/>
</dbReference>
<dbReference type="InterPro" id="IPR050109">
    <property type="entry name" value="HTH-type_TetR-like_transc_reg"/>
</dbReference>
<dbReference type="InterPro" id="IPR004111">
    <property type="entry name" value="Repressor_TetR_C"/>
</dbReference>
<dbReference type="EMBL" id="JBHLZP010000022">
    <property type="protein sequence ID" value="MFB9831587.1"/>
    <property type="molecule type" value="Genomic_DNA"/>
</dbReference>
<comment type="caution">
    <text evidence="6">The sequence shown here is derived from an EMBL/GenBank/DDBJ whole genome shotgun (WGS) entry which is preliminary data.</text>
</comment>
<evidence type="ECO:0000259" key="5">
    <source>
        <dbReference type="PROSITE" id="PS50977"/>
    </source>
</evidence>
<dbReference type="PROSITE" id="PS50977">
    <property type="entry name" value="HTH_TETR_2"/>
    <property type="match status" value="1"/>
</dbReference>
<evidence type="ECO:0000256" key="1">
    <source>
        <dbReference type="ARBA" id="ARBA00023015"/>
    </source>
</evidence>
<dbReference type="Gene3D" id="1.10.357.10">
    <property type="entry name" value="Tetracycline Repressor, domain 2"/>
    <property type="match status" value="1"/>
</dbReference>
<evidence type="ECO:0000313" key="7">
    <source>
        <dbReference type="Proteomes" id="UP001589627"/>
    </source>
</evidence>
<sequence length="268" mass="29296">MTVERSGDGDPERTLALLWRDRTAGRTDGRPARGRPPRLTVDQIVRAALAVADREGLTAMSMVRVAEEAGAGTMSLYTHVPGKAELIDLMVDAVLTERDLPGPDDPRPGDWLEQIGLYAERTRAAYRRHPWLRQISNVRPPLGPGLMAQQEYLLSALSGIGLSPRQITAAAGTIVTFVHAAAAAEAESEQVERTTGESTDAWWAARASFWEDYFDVTRHPTIAKLWREGGFDAGTKDANAEAYDFGLQRLLAGIQAAVERPAAREIHS</sequence>
<feature type="DNA-binding region" description="H-T-H motif" evidence="4">
    <location>
        <begin position="61"/>
        <end position="80"/>
    </location>
</feature>
<proteinExistence type="predicted"/>
<dbReference type="RefSeq" id="WP_378195981.1">
    <property type="nucleotide sequence ID" value="NZ_JBHLZP010000022.1"/>
</dbReference>
<keyword evidence="2 4" id="KW-0238">DNA-binding</keyword>
<dbReference type="PANTHER" id="PTHR30055:SF151">
    <property type="entry name" value="TRANSCRIPTIONAL REGULATORY PROTEIN"/>
    <property type="match status" value="1"/>
</dbReference>
<dbReference type="InterPro" id="IPR036271">
    <property type="entry name" value="Tet_transcr_reg_TetR-rel_C_sf"/>
</dbReference>
<evidence type="ECO:0000313" key="6">
    <source>
        <dbReference type="EMBL" id="MFB9831587.1"/>
    </source>
</evidence>
<dbReference type="InterPro" id="IPR001647">
    <property type="entry name" value="HTH_TetR"/>
</dbReference>
<keyword evidence="1" id="KW-0805">Transcription regulation</keyword>
<dbReference type="Pfam" id="PF00440">
    <property type="entry name" value="TetR_N"/>
    <property type="match status" value="1"/>
</dbReference>
<accession>A0ABV5YBV8</accession>
<dbReference type="Gene3D" id="1.10.10.60">
    <property type="entry name" value="Homeodomain-like"/>
    <property type="match status" value="1"/>
</dbReference>
<dbReference type="SUPFAM" id="SSF46689">
    <property type="entry name" value="Homeodomain-like"/>
    <property type="match status" value="1"/>
</dbReference>
<dbReference type="InterPro" id="IPR009057">
    <property type="entry name" value="Homeodomain-like_sf"/>
</dbReference>
<evidence type="ECO:0000256" key="3">
    <source>
        <dbReference type="ARBA" id="ARBA00023163"/>
    </source>
</evidence>
<keyword evidence="3" id="KW-0804">Transcription</keyword>
<dbReference type="PANTHER" id="PTHR30055">
    <property type="entry name" value="HTH-TYPE TRANSCRIPTIONAL REGULATOR RUTR"/>
    <property type="match status" value="1"/>
</dbReference>
<protein>
    <submittedName>
        <fullName evidence="6">TetR/AcrR family transcriptional regulator</fullName>
    </submittedName>
</protein>
<reference evidence="6 7" key="1">
    <citation type="submission" date="2024-09" db="EMBL/GenBank/DDBJ databases">
        <authorList>
            <person name="Sun Q."/>
            <person name="Mori K."/>
        </authorList>
    </citation>
    <scope>NUCLEOTIDE SEQUENCE [LARGE SCALE GENOMIC DNA]</scope>
    <source>
        <strain evidence="6 7">TBRC 0563</strain>
    </source>
</reference>